<accession>A0AAW2YH25</accession>
<sequence>MKVILLAAGYGTRLQKDIQGKEEFSHLINVPKPLLPLNGVPLASRWLNLVKKVPAIKFPEDVIIVTNDYYLDSFLVWAEQYNFPIENIVNDGSTTNDNRLGAIADIKFAADRFENNHDTMIIGGDTLFPIDFNLELEVSKFLGKQAKSPTILFYSLDEGIDTSEKGIVDIEMIPNTGDYRVTRFIEKPKPHETNSRIASPCFYLLDSYSVTYIDKFLDFNKTDKYSRDAPGHFVKYLCENLKEVNAREVGKRFDVGRLSDYVEANEYFTQTDAK</sequence>
<evidence type="ECO:0000259" key="1">
    <source>
        <dbReference type="Pfam" id="PF00483"/>
    </source>
</evidence>
<dbReference type="Pfam" id="PF00483">
    <property type="entry name" value="NTP_transferase"/>
    <property type="match status" value="1"/>
</dbReference>
<dbReference type="InterPro" id="IPR029044">
    <property type="entry name" value="Nucleotide-diphossugar_trans"/>
</dbReference>
<organism evidence="2 3">
    <name type="scientific">Acrasis kona</name>
    <dbReference type="NCBI Taxonomy" id="1008807"/>
    <lineage>
        <taxon>Eukaryota</taxon>
        <taxon>Discoba</taxon>
        <taxon>Heterolobosea</taxon>
        <taxon>Tetramitia</taxon>
        <taxon>Eutetramitia</taxon>
        <taxon>Acrasidae</taxon>
        <taxon>Acrasis</taxon>
    </lineage>
</organism>
<keyword evidence="3" id="KW-1185">Reference proteome</keyword>
<dbReference type="Gene3D" id="3.90.550.10">
    <property type="entry name" value="Spore Coat Polysaccharide Biosynthesis Protein SpsA, Chain A"/>
    <property type="match status" value="1"/>
</dbReference>
<dbReference type="PANTHER" id="PTHR42883">
    <property type="entry name" value="GLUCOSE-1-PHOSPHATE THYMIDYLTRANSFERASE"/>
    <property type="match status" value="1"/>
</dbReference>
<comment type="caution">
    <text evidence="2">The sequence shown here is derived from an EMBL/GenBank/DDBJ whole genome shotgun (WGS) entry which is preliminary data.</text>
</comment>
<dbReference type="InterPro" id="IPR005835">
    <property type="entry name" value="NTP_transferase_dom"/>
</dbReference>
<protein>
    <submittedName>
        <fullName evidence="2">Mpg1</fullName>
    </submittedName>
</protein>
<dbReference type="SUPFAM" id="SSF53448">
    <property type="entry name" value="Nucleotide-diphospho-sugar transferases"/>
    <property type="match status" value="1"/>
</dbReference>
<feature type="domain" description="Nucleotidyl transferase" evidence="1">
    <location>
        <begin position="2"/>
        <end position="269"/>
    </location>
</feature>
<dbReference type="EMBL" id="JAOPGA020000001">
    <property type="protein sequence ID" value="KAL0476271.1"/>
    <property type="molecule type" value="Genomic_DNA"/>
</dbReference>
<gene>
    <name evidence="2" type="ORF">AKO1_004210</name>
</gene>
<evidence type="ECO:0000313" key="2">
    <source>
        <dbReference type="EMBL" id="KAL0476271.1"/>
    </source>
</evidence>
<evidence type="ECO:0000313" key="3">
    <source>
        <dbReference type="Proteomes" id="UP001431209"/>
    </source>
</evidence>
<dbReference type="AlphaFoldDB" id="A0AAW2YH25"/>
<name>A0AAW2YH25_9EUKA</name>
<dbReference type="PANTHER" id="PTHR42883:SF2">
    <property type="entry name" value="THYMIDYLYLTRANSFERASE"/>
    <property type="match status" value="1"/>
</dbReference>
<dbReference type="Proteomes" id="UP001431209">
    <property type="component" value="Unassembled WGS sequence"/>
</dbReference>
<proteinExistence type="predicted"/>
<reference evidence="2 3" key="1">
    <citation type="submission" date="2024-03" db="EMBL/GenBank/DDBJ databases">
        <title>The Acrasis kona genome and developmental transcriptomes reveal deep origins of eukaryotic multicellular pathways.</title>
        <authorList>
            <person name="Sheikh S."/>
            <person name="Fu C.-J."/>
            <person name="Brown M.W."/>
            <person name="Baldauf S.L."/>
        </authorList>
    </citation>
    <scope>NUCLEOTIDE SEQUENCE [LARGE SCALE GENOMIC DNA]</scope>
    <source>
        <strain evidence="2 3">ATCC MYA-3509</strain>
    </source>
</reference>